<dbReference type="AlphaFoldDB" id="A0A5B7H0S3"/>
<dbReference type="EMBL" id="VSRR010020890">
    <property type="protein sequence ID" value="MPC63499.1"/>
    <property type="molecule type" value="Genomic_DNA"/>
</dbReference>
<name>A0A5B7H0S3_PORTR</name>
<reference evidence="2 3" key="1">
    <citation type="submission" date="2019-05" db="EMBL/GenBank/DDBJ databases">
        <title>Another draft genome of Portunus trituberculatus and its Hox gene families provides insights of decapod evolution.</title>
        <authorList>
            <person name="Jeong J.-H."/>
            <person name="Song I."/>
            <person name="Kim S."/>
            <person name="Choi T."/>
            <person name="Kim D."/>
            <person name="Ryu S."/>
            <person name="Kim W."/>
        </authorList>
    </citation>
    <scope>NUCLEOTIDE SEQUENCE [LARGE SCALE GENOMIC DNA]</scope>
    <source>
        <tissue evidence="2">Muscle</tissue>
    </source>
</reference>
<sequence>MAIPNPVSDSPSGEDTRNVPRSDYSLSGDPNCRDTSPDFFYINFCNICGSLKAEVPLESCLCQLENLRRYYADFSWE</sequence>
<evidence type="ECO:0000256" key="1">
    <source>
        <dbReference type="SAM" id="MobiDB-lite"/>
    </source>
</evidence>
<proteinExistence type="predicted"/>
<gene>
    <name evidence="2" type="ORF">E2C01_057597</name>
</gene>
<accession>A0A5B7H0S3</accession>
<organism evidence="2 3">
    <name type="scientific">Portunus trituberculatus</name>
    <name type="common">Swimming crab</name>
    <name type="synonym">Neptunus trituberculatus</name>
    <dbReference type="NCBI Taxonomy" id="210409"/>
    <lineage>
        <taxon>Eukaryota</taxon>
        <taxon>Metazoa</taxon>
        <taxon>Ecdysozoa</taxon>
        <taxon>Arthropoda</taxon>
        <taxon>Crustacea</taxon>
        <taxon>Multicrustacea</taxon>
        <taxon>Malacostraca</taxon>
        <taxon>Eumalacostraca</taxon>
        <taxon>Eucarida</taxon>
        <taxon>Decapoda</taxon>
        <taxon>Pleocyemata</taxon>
        <taxon>Brachyura</taxon>
        <taxon>Eubrachyura</taxon>
        <taxon>Portunoidea</taxon>
        <taxon>Portunidae</taxon>
        <taxon>Portuninae</taxon>
        <taxon>Portunus</taxon>
    </lineage>
</organism>
<evidence type="ECO:0000313" key="2">
    <source>
        <dbReference type="EMBL" id="MPC63499.1"/>
    </source>
</evidence>
<protein>
    <submittedName>
        <fullName evidence="2">Uncharacterized protein</fullName>
    </submittedName>
</protein>
<dbReference type="Proteomes" id="UP000324222">
    <property type="component" value="Unassembled WGS sequence"/>
</dbReference>
<evidence type="ECO:0000313" key="3">
    <source>
        <dbReference type="Proteomes" id="UP000324222"/>
    </source>
</evidence>
<keyword evidence="3" id="KW-1185">Reference proteome</keyword>
<feature type="region of interest" description="Disordered" evidence="1">
    <location>
        <begin position="1"/>
        <end position="32"/>
    </location>
</feature>
<comment type="caution">
    <text evidence="2">The sequence shown here is derived from an EMBL/GenBank/DDBJ whole genome shotgun (WGS) entry which is preliminary data.</text>
</comment>